<name>A0A8I0MVY3_9GAMM</name>
<reference evidence="2 3" key="1">
    <citation type="submission" date="2015-06" db="EMBL/GenBank/DDBJ databases">
        <title>Genome sequence of Pseudoalteromonas peptidolytica.</title>
        <authorList>
            <person name="Xie B.-B."/>
            <person name="Rong J.-C."/>
            <person name="Qin Q.-L."/>
            <person name="Zhang Y.-Z."/>
        </authorList>
    </citation>
    <scope>NUCLEOTIDE SEQUENCE [LARGE SCALE GENOMIC DNA]</scope>
    <source>
        <strain evidence="2 3">F12-50-A1</strain>
    </source>
</reference>
<dbReference type="Proteomes" id="UP000660708">
    <property type="component" value="Unassembled WGS sequence"/>
</dbReference>
<evidence type="ECO:0000256" key="1">
    <source>
        <dbReference type="ARBA" id="ARBA00022857"/>
    </source>
</evidence>
<gene>
    <name evidence="2" type="ORF">PPEP_a2998</name>
</gene>
<sequence length="373" mass="42018">MILLNEQVQTLVGELEQEPSNLFAFEQSLIDTVAEFSDFILKHRPSAEIVALAFWCRRSNIKNLAIHYGEQLRLRQSRVFHITPANVDTVFLYTVLLSFLVGNINIVRLSSRRGAISDELVGLIQCFVNTDKGALLGSRCLFIAYPASQFQVTATLSKWCDKRVIWGGDDAILQINQVAPVANELAFPDRFSISVLRLSSEQDAKLAAKQFFTDYQSFNQQACSSPKAIYWLCTKPAIQDCFWGALAKCADDHPQFELNHQLNRHINTQMLLMADLSLKPIRSISHPSYLMLEFEQLNSLSILNAHEGNGLILSANIDSLAQLPEHEKLQTVGYFGISKDMVKDIHALRKTPLGSALQFNHIWDGVDLVKRLN</sequence>
<keyword evidence="3" id="KW-1185">Reference proteome</keyword>
<dbReference type="EMBL" id="AQHF01000024">
    <property type="protein sequence ID" value="MBE0346869.1"/>
    <property type="molecule type" value="Genomic_DNA"/>
</dbReference>
<organism evidence="2 3">
    <name type="scientific">Pseudoalteromonas peptidolytica F12-50-A1</name>
    <dbReference type="NCBI Taxonomy" id="1315280"/>
    <lineage>
        <taxon>Bacteria</taxon>
        <taxon>Pseudomonadati</taxon>
        <taxon>Pseudomonadota</taxon>
        <taxon>Gammaproteobacteria</taxon>
        <taxon>Alteromonadales</taxon>
        <taxon>Pseudoalteromonadaceae</taxon>
        <taxon>Pseudoalteromonas</taxon>
    </lineage>
</organism>
<evidence type="ECO:0000313" key="2">
    <source>
        <dbReference type="EMBL" id="MBE0346869.1"/>
    </source>
</evidence>
<evidence type="ECO:0000313" key="3">
    <source>
        <dbReference type="Proteomes" id="UP000660708"/>
    </source>
</evidence>
<dbReference type="InterPro" id="IPR008670">
    <property type="entry name" value="CoA_reduct_LuxC"/>
</dbReference>
<accession>A0A8I0MVY3</accession>
<protein>
    <recommendedName>
        <fullName evidence="4">Long-chain-fatty-acyl-CoA reductase</fullName>
    </recommendedName>
</protein>
<dbReference type="GO" id="GO:0008218">
    <property type="term" value="P:bioluminescence"/>
    <property type="evidence" value="ECO:0007669"/>
    <property type="project" value="InterPro"/>
</dbReference>
<keyword evidence="1" id="KW-0521">NADP</keyword>
<evidence type="ECO:0008006" key="4">
    <source>
        <dbReference type="Google" id="ProtNLM"/>
    </source>
</evidence>
<proteinExistence type="predicted"/>
<dbReference type="Pfam" id="PF05893">
    <property type="entry name" value="LuxC"/>
    <property type="match status" value="1"/>
</dbReference>
<dbReference type="GO" id="GO:0003995">
    <property type="term" value="F:acyl-CoA dehydrogenase activity"/>
    <property type="evidence" value="ECO:0007669"/>
    <property type="project" value="InterPro"/>
</dbReference>
<comment type="caution">
    <text evidence="2">The sequence shown here is derived from an EMBL/GenBank/DDBJ whole genome shotgun (WGS) entry which is preliminary data.</text>
</comment>
<dbReference type="RefSeq" id="WP_167508263.1">
    <property type="nucleotide sequence ID" value="NZ_AQHF01000024.1"/>
</dbReference>
<dbReference type="AlphaFoldDB" id="A0A8I0MVY3"/>